<reference evidence="3" key="1">
    <citation type="submission" date="2016-11" db="UniProtKB">
        <authorList>
            <consortium name="WormBaseParasite"/>
        </authorList>
    </citation>
    <scope>IDENTIFICATION</scope>
</reference>
<evidence type="ECO:0000313" key="2">
    <source>
        <dbReference type="Proteomes" id="UP000095281"/>
    </source>
</evidence>
<feature type="transmembrane region" description="Helical" evidence="1">
    <location>
        <begin position="81"/>
        <end position="101"/>
    </location>
</feature>
<sequence length="112" mass="13315">MDNAENEEKNDKENHEKPIKFEINNQKQFFKKEDEVKECEEESKNVNEFEEDQGTNEVSEVLRLFRRGNVWAFALQNLDLMRAYVILSCLAIAVVMLANFLRNSRFFDFCLK</sequence>
<name>A0A1I8B384_MELHA</name>
<dbReference type="AlphaFoldDB" id="A0A1I8B384"/>
<keyword evidence="1" id="KW-0472">Membrane</keyword>
<keyword evidence="2" id="KW-1185">Reference proteome</keyword>
<dbReference type="Proteomes" id="UP000095281">
    <property type="component" value="Unplaced"/>
</dbReference>
<protein>
    <submittedName>
        <fullName evidence="3">Uncharacterized protein</fullName>
    </submittedName>
</protein>
<organism evidence="2 3">
    <name type="scientific">Meloidogyne hapla</name>
    <name type="common">Root-knot nematode worm</name>
    <dbReference type="NCBI Taxonomy" id="6305"/>
    <lineage>
        <taxon>Eukaryota</taxon>
        <taxon>Metazoa</taxon>
        <taxon>Ecdysozoa</taxon>
        <taxon>Nematoda</taxon>
        <taxon>Chromadorea</taxon>
        <taxon>Rhabditida</taxon>
        <taxon>Tylenchina</taxon>
        <taxon>Tylenchomorpha</taxon>
        <taxon>Tylenchoidea</taxon>
        <taxon>Meloidogynidae</taxon>
        <taxon>Meloidogyninae</taxon>
        <taxon>Meloidogyne</taxon>
    </lineage>
</organism>
<accession>A0A1I8B384</accession>
<keyword evidence="1" id="KW-1133">Transmembrane helix</keyword>
<dbReference type="WBParaSite" id="MhA1_Contig125.frz3.gene6">
    <property type="protein sequence ID" value="MhA1_Contig125.frz3.gene6"/>
    <property type="gene ID" value="MhA1_Contig125.frz3.gene6"/>
</dbReference>
<evidence type="ECO:0000256" key="1">
    <source>
        <dbReference type="SAM" id="Phobius"/>
    </source>
</evidence>
<proteinExistence type="predicted"/>
<evidence type="ECO:0000313" key="3">
    <source>
        <dbReference type="WBParaSite" id="MhA1_Contig125.frz3.gene6"/>
    </source>
</evidence>
<keyword evidence="1" id="KW-0812">Transmembrane</keyword>